<dbReference type="PANTHER" id="PTHR32278:SF135">
    <property type="entry name" value="F-BOX PROTEIN PP2-B12"/>
    <property type="match status" value="1"/>
</dbReference>
<dbReference type="Pfam" id="PF14299">
    <property type="entry name" value="PP2"/>
    <property type="match status" value="1"/>
</dbReference>
<dbReference type="AlphaFoldDB" id="A0A2P6QNY1"/>
<keyword evidence="2" id="KW-1185">Reference proteome</keyword>
<dbReference type="InterPro" id="IPR025886">
    <property type="entry name" value="PP2-like"/>
</dbReference>
<name>A0A2P6QNY1_ROSCH</name>
<dbReference type="OMA" id="SSTMAIC"/>
<comment type="caution">
    <text evidence="1">The sequence shown here is derived from an EMBL/GenBank/DDBJ whole genome shotgun (WGS) entry which is preliminary data.</text>
</comment>
<dbReference type="Gramene" id="PRQ35876">
    <property type="protein sequence ID" value="PRQ35876"/>
    <property type="gene ID" value="RchiOBHm_Chr4g0385251"/>
</dbReference>
<reference evidence="1 2" key="1">
    <citation type="journal article" date="2018" name="Nat. Genet.">
        <title>The Rosa genome provides new insights in the design of modern roses.</title>
        <authorList>
            <person name="Bendahmane M."/>
        </authorList>
    </citation>
    <scope>NUCLEOTIDE SEQUENCE [LARGE SCALE GENOMIC DNA]</scope>
    <source>
        <strain evidence="2">cv. Old Blush</strain>
    </source>
</reference>
<organism evidence="1 2">
    <name type="scientific">Rosa chinensis</name>
    <name type="common">China rose</name>
    <dbReference type="NCBI Taxonomy" id="74649"/>
    <lineage>
        <taxon>Eukaryota</taxon>
        <taxon>Viridiplantae</taxon>
        <taxon>Streptophyta</taxon>
        <taxon>Embryophyta</taxon>
        <taxon>Tracheophyta</taxon>
        <taxon>Spermatophyta</taxon>
        <taxon>Magnoliopsida</taxon>
        <taxon>eudicotyledons</taxon>
        <taxon>Gunneridae</taxon>
        <taxon>Pentapetalae</taxon>
        <taxon>rosids</taxon>
        <taxon>fabids</taxon>
        <taxon>Rosales</taxon>
        <taxon>Rosaceae</taxon>
        <taxon>Rosoideae</taxon>
        <taxon>Rosoideae incertae sedis</taxon>
        <taxon>Rosa</taxon>
    </lineage>
</organism>
<dbReference type="PANTHER" id="PTHR32278">
    <property type="entry name" value="F-BOX DOMAIN-CONTAINING PROTEIN"/>
    <property type="match status" value="1"/>
</dbReference>
<protein>
    <submittedName>
        <fullName evidence="1">Putative phloem protein</fullName>
    </submittedName>
</protein>
<accession>A0A2P6QNY1</accession>
<dbReference type="Proteomes" id="UP000238479">
    <property type="component" value="Chromosome 4"/>
</dbReference>
<gene>
    <name evidence="1" type="ORF">RchiOBHm_Chr4g0385251</name>
</gene>
<sequence>MSSDAMELTDLETLPEECMAHVLSLTSPKTRADQPPSPPPFASPRNPKLFGNVSYPMTIVKSSLDPFLLLCHQSPLSLTRTSTSVSATPPSSSTMAICFSLDKLSNKKCWMLGARLLSITWEDTADYWEWNSLPESRFSEVAELRFVWWLEIKGNIDTKILSPRTAYAAYLVYQCPEESQWGFEGMPITVRVTNEQNEVVAEHDVFLADPPEDMPPQARSRGDGWMEIELGEIFNQEDDATVEFRLRETVSGEPKGGLIVEGIELRPKLYIYST</sequence>
<dbReference type="STRING" id="74649.A0A2P6QNY1"/>
<dbReference type="EMBL" id="PDCK01000042">
    <property type="protein sequence ID" value="PRQ35876.1"/>
    <property type="molecule type" value="Genomic_DNA"/>
</dbReference>
<evidence type="ECO:0000313" key="1">
    <source>
        <dbReference type="EMBL" id="PRQ35876.1"/>
    </source>
</evidence>
<evidence type="ECO:0000313" key="2">
    <source>
        <dbReference type="Proteomes" id="UP000238479"/>
    </source>
</evidence>
<proteinExistence type="predicted"/>